<keyword evidence="3" id="KW-1185">Reference proteome</keyword>
<organism evidence="2 3">
    <name type="scientific">Oceanomicrobium pacificus</name>
    <dbReference type="NCBI Taxonomy" id="2692916"/>
    <lineage>
        <taxon>Bacteria</taxon>
        <taxon>Pseudomonadati</taxon>
        <taxon>Pseudomonadota</taxon>
        <taxon>Alphaproteobacteria</taxon>
        <taxon>Rhodobacterales</taxon>
        <taxon>Paracoccaceae</taxon>
        <taxon>Oceanomicrobium</taxon>
    </lineage>
</organism>
<protein>
    <recommendedName>
        <fullName evidence="4">PQ loop repeat-containing protein</fullName>
    </recommendedName>
</protein>
<sequence>MDAMFVETLGFIAGAMTLFSSVPQLVANLRNPDLARGQSRSRNAFQCGGNLLWLVYALSVGSTAMTTFAGLGSLMALALLTQTLKTGGQAGSSA</sequence>
<dbReference type="Gene3D" id="1.20.1280.290">
    <property type="match status" value="1"/>
</dbReference>
<accession>A0A6B0TMD8</accession>
<proteinExistence type="predicted"/>
<keyword evidence="1" id="KW-0812">Transmembrane</keyword>
<keyword evidence="1" id="KW-1133">Transmembrane helix</keyword>
<dbReference type="AlphaFoldDB" id="A0A6B0TMD8"/>
<evidence type="ECO:0000313" key="3">
    <source>
        <dbReference type="Proteomes" id="UP000436016"/>
    </source>
</evidence>
<name>A0A6B0TMD8_9RHOB</name>
<evidence type="ECO:0000313" key="2">
    <source>
        <dbReference type="EMBL" id="MXU65727.1"/>
    </source>
</evidence>
<reference evidence="2 3" key="1">
    <citation type="submission" date="2019-12" db="EMBL/GenBank/DDBJ databases">
        <title>Strain KN286 was isolated from seawater, which was collected from Caroline Seamount in the tropical western Pacific.</title>
        <authorList>
            <person name="Wang Q."/>
        </authorList>
    </citation>
    <scope>NUCLEOTIDE SEQUENCE [LARGE SCALE GENOMIC DNA]</scope>
    <source>
        <strain evidence="2 3">KN286</strain>
    </source>
</reference>
<feature type="transmembrane region" description="Helical" evidence="1">
    <location>
        <begin position="51"/>
        <end position="80"/>
    </location>
</feature>
<gene>
    <name evidence="2" type="ORF">GSH16_09725</name>
</gene>
<dbReference type="EMBL" id="WUWG01000003">
    <property type="protein sequence ID" value="MXU65727.1"/>
    <property type="molecule type" value="Genomic_DNA"/>
</dbReference>
<keyword evidence="1" id="KW-0472">Membrane</keyword>
<evidence type="ECO:0000256" key="1">
    <source>
        <dbReference type="SAM" id="Phobius"/>
    </source>
</evidence>
<comment type="caution">
    <text evidence="2">The sequence shown here is derived from an EMBL/GenBank/DDBJ whole genome shotgun (WGS) entry which is preliminary data.</text>
</comment>
<dbReference type="RefSeq" id="WP_160854464.1">
    <property type="nucleotide sequence ID" value="NZ_WUWG01000003.1"/>
</dbReference>
<dbReference type="Proteomes" id="UP000436016">
    <property type="component" value="Unassembled WGS sequence"/>
</dbReference>
<evidence type="ECO:0008006" key="4">
    <source>
        <dbReference type="Google" id="ProtNLM"/>
    </source>
</evidence>